<dbReference type="EMBL" id="CAMXCT010003557">
    <property type="protein sequence ID" value="CAI4005060.1"/>
    <property type="molecule type" value="Genomic_DNA"/>
</dbReference>
<evidence type="ECO:0000313" key="1">
    <source>
        <dbReference type="EMBL" id="CAI4005060.1"/>
    </source>
</evidence>
<gene>
    <name evidence="1" type="ORF">C1SCF055_LOCUS30815</name>
</gene>
<evidence type="ECO:0000313" key="2">
    <source>
        <dbReference type="EMBL" id="CAL1158435.1"/>
    </source>
</evidence>
<comment type="caution">
    <text evidence="1">The sequence shown here is derived from an EMBL/GenBank/DDBJ whole genome shotgun (WGS) entry which is preliminary data.</text>
</comment>
<reference evidence="1" key="1">
    <citation type="submission" date="2022-10" db="EMBL/GenBank/DDBJ databases">
        <authorList>
            <person name="Chen Y."/>
            <person name="Dougan E. K."/>
            <person name="Chan C."/>
            <person name="Rhodes N."/>
            <person name="Thang M."/>
        </authorList>
    </citation>
    <scope>NUCLEOTIDE SEQUENCE</scope>
</reference>
<accession>A0A9P1D785</accession>
<organism evidence="1">
    <name type="scientific">Cladocopium goreaui</name>
    <dbReference type="NCBI Taxonomy" id="2562237"/>
    <lineage>
        <taxon>Eukaryota</taxon>
        <taxon>Sar</taxon>
        <taxon>Alveolata</taxon>
        <taxon>Dinophyceae</taxon>
        <taxon>Suessiales</taxon>
        <taxon>Symbiodiniaceae</taxon>
        <taxon>Cladocopium</taxon>
    </lineage>
</organism>
<dbReference type="AlphaFoldDB" id="A0A9P1D785"/>
<evidence type="ECO:0000313" key="3">
    <source>
        <dbReference type="Proteomes" id="UP001152797"/>
    </source>
</evidence>
<dbReference type="EMBL" id="CAMXCT030003557">
    <property type="protein sequence ID" value="CAL4792372.1"/>
    <property type="molecule type" value="Genomic_DNA"/>
</dbReference>
<sequence>MPFFLAVSHETLENTYFAAAIRGCAYLEQQVAYPVVTEAILALQSSMARKLGFSLSDANDTRKVRKTTDFKVPSSQMMLLQMTPLEPKFFQSIAAGCLKVQNGQLHALKRWGWWVSSNAKPCPSDRIAINDVFNVEIFKVEMLPNQISALDVKPAVDTPRWTFFMVSKAETEPDAGDKEFPVSYALPGLSAYLTKNTEQAKRPESTDFVPLFRSLPDACHAAFYFTKGGYNTEMILFQLSLPSSAFSEVGSKHIVLDSIAGSGVAFDYWVLRAPSPDYLNSFWKACAVKQLVVSLNPILCSPTSNVSFEKLFEHHKLDLVRRLEHDVMLAESDLKDKTDALKLAKASLLETAERDEPEG</sequence>
<reference evidence="2" key="2">
    <citation type="submission" date="2024-04" db="EMBL/GenBank/DDBJ databases">
        <authorList>
            <person name="Chen Y."/>
            <person name="Shah S."/>
            <person name="Dougan E. K."/>
            <person name="Thang M."/>
            <person name="Chan C."/>
        </authorList>
    </citation>
    <scope>NUCLEOTIDE SEQUENCE [LARGE SCALE GENOMIC DNA]</scope>
</reference>
<protein>
    <submittedName>
        <fullName evidence="1">Uncharacterized protein</fullName>
    </submittedName>
</protein>
<dbReference type="EMBL" id="CAMXCT020003557">
    <property type="protein sequence ID" value="CAL1158435.1"/>
    <property type="molecule type" value="Genomic_DNA"/>
</dbReference>
<proteinExistence type="predicted"/>
<name>A0A9P1D785_9DINO</name>
<keyword evidence="3" id="KW-1185">Reference proteome</keyword>
<dbReference type="Proteomes" id="UP001152797">
    <property type="component" value="Unassembled WGS sequence"/>
</dbReference>